<dbReference type="Pfam" id="PF12937">
    <property type="entry name" value="F-box-like"/>
    <property type="match status" value="1"/>
</dbReference>
<evidence type="ECO:0000313" key="3">
    <source>
        <dbReference type="Proteomes" id="UP000274822"/>
    </source>
</evidence>
<keyword evidence="3" id="KW-1185">Reference proteome</keyword>
<dbReference type="Proteomes" id="UP000274822">
    <property type="component" value="Unassembled WGS sequence"/>
</dbReference>
<accession>A0A433PQ28</accession>
<dbReference type="InterPro" id="IPR036047">
    <property type="entry name" value="F-box-like_dom_sf"/>
</dbReference>
<feature type="domain" description="F-box" evidence="1">
    <location>
        <begin position="19"/>
        <end position="59"/>
    </location>
</feature>
<dbReference type="AlphaFoldDB" id="A0A433PQ28"/>
<name>A0A433PQ28_9FUNG</name>
<gene>
    <name evidence="2" type="ORF">BC938DRAFT_475701</name>
</gene>
<organism evidence="2 3">
    <name type="scientific">Jimgerdemannia flammicorona</name>
    <dbReference type="NCBI Taxonomy" id="994334"/>
    <lineage>
        <taxon>Eukaryota</taxon>
        <taxon>Fungi</taxon>
        <taxon>Fungi incertae sedis</taxon>
        <taxon>Mucoromycota</taxon>
        <taxon>Mucoromycotina</taxon>
        <taxon>Endogonomycetes</taxon>
        <taxon>Endogonales</taxon>
        <taxon>Endogonaceae</taxon>
        <taxon>Jimgerdemannia</taxon>
    </lineage>
</organism>
<reference evidence="2 3" key="1">
    <citation type="journal article" date="2018" name="New Phytol.">
        <title>Phylogenomics of Endogonaceae and evolution of mycorrhizas within Mucoromycota.</title>
        <authorList>
            <person name="Chang Y."/>
            <person name="Desiro A."/>
            <person name="Na H."/>
            <person name="Sandor L."/>
            <person name="Lipzen A."/>
            <person name="Clum A."/>
            <person name="Barry K."/>
            <person name="Grigoriev I.V."/>
            <person name="Martin F.M."/>
            <person name="Stajich J.E."/>
            <person name="Smith M.E."/>
            <person name="Bonito G."/>
            <person name="Spatafora J.W."/>
        </authorList>
    </citation>
    <scope>NUCLEOTIDE SEQUENCE [LARGE SCALE GENOMIC DNA]</scope>
    <source>
        <strain evidence="2 3">AD002</strain>
    </source>
</reference>
<sequence length="119" mass="13329">MHKKPQDTFLRKRRFSLLFPTEISLHALSFLNLSNIARASAVSRLWNQIAYSPDVWRSACLDPEATTDPHVEVHVRSACQRGGAGKNFWSSLMNSSPLVRDGPVGGLLEKDGIERTVRL</sequence>
<comment type="caution">
    <text evidence="2">The sequence shown here is derived from an EMBL/GenBank/DDBJ whole genome shotgun (WGS) entry which is preliminary data.</text>
</comment>
<evidence type="ECO:0000259" key="1">
    <source>
        <dbReference type="SMART" id="SM00256"/>
    </source>
</evidence>
<evidence type="ECO:0000313" key="2">
    <source>
        <dbReference type="EMBL" id="RUS19606.1"/>
    </source>
</evidence>
<dbReference type="EMBL" id="RBNJ01021490">
    <property type="protein sequence ID" value="RUS19606.1"/>
    <property type="molecule type" value="Genomic_DNA"/>
</dbReference>
<dbReference type="SUPFAM" id="SSF81383">
    <property type="entry name" value="F-box domain"/>
    <property type="match status" value="1"/>
</dbReference>
<dbReference type="Gene3D" id="1.20.1280.50">
    <property type="match status" value="1"/>
</dbReference>
<proteinExistence type="predicted"/>
<dbReference type="SMART" id="SM00256">
    <property type="entry name" value="FBOX"/>
    <property type="match status" value="1"/>
</dbReference>
<protein>
    <recommendedName>
        <fullName evidence="1">F-box domain-containing protein</fullName>
    </recommendedName>
</protein>
<dbReference type="InterPro" id="IPR001810">
    <property type="entry name" value="F-box_dom"/>
</dbReference>